<sequence length="39" mass="4371">MATYTAKALSLIKGMLTINNRIPKRDTDGSLVDYGYLYC</sequence>
<dbReference type="EMBL" id="BK014882">
    <property type="protein sequence ID" value="DAD80269.1"/>
    <property type="molecule type" value="Genomic_DNA"/>
</dbReference>
<name>A0A8S5MD71_9CAUD</name>
<evidence type="ECO:0000313" key="1">
    <source>
        <dbReference type="EMBL" id="DAD80269.1"/>
    </source>
</evidence>
<protein>
    <submittedName>
        <fullName evidence="1">Uncharacterized protein</fullName>
    </submittedName>
</protein>
<accession>A0A8S5MD71</accession>
<proteinExistence type="predicted"/>
<reference evidence="1" key="1">
    <citation type="journal article" date="2021" name="Proc. Natl. Acad. Sci. U.S.A.">
        <title>A Catalog of Tens of Thousands of Viruses from Human Metagenomes Reveals Hidden Associations with Chronic Diseases.</title>
        <authorList>
            <person name="Tisza M.J."/>
            <person name="Buck C.B."/>
        </authorList>
    </citation>
    <scope>NUCLEOTIDE SEQUENCE</scope>
    <source>
        <strain evidence="1">CtTqA28</strain>
    </source>
</reference>
<organism evidence="1">
    <name type="scientific">Caudovirales sp. ctTqA28</name>
    <dbReference type="NCBI Taxonomy" id="2826775"/>
    <lineage>
        <taxon>Viruses</taxon>
        <taxon>Duplodnaviria</taxon>
        <taxon>Heunggongvirae</taxon>
        <taxon>Uroviricota</taxon>
        <taxon>Caudoviricetes</taxon>
    </lineage>
</organism>